<evidence type="ECO:0000259" key="3">
    <source>
        <dbReference type="Pfam" id="PF07969"/>
    </source>
</evidence>
<evidence type="ECO:0000313" key="4">
    <source>
        <dbReference type="EMBL" id="MBD2868664.1"/>
    </source>
</evidence>
<reference evidence="4" key="1">
    <citation type="submission" date="2020-09" db="EMBL/GenBank/DDBJ databases">
        <title>A novel bacterium of genus Paenibacillus, isolated from South China Sea.</title>
        <authorList>
            <person name="Huang H."/>
            <person name="Mo K."/>
            <person name="Hu Y."/>
        </authorList>
    </citation>
    <scope>NUCLEOTIDE SEQUENCE</scope>
    <source>
        <strain evidence="4">IB182493</strain>
    </source>
</reference>
<dbReference type="GO" id="GO:0016814">
    <property type="term" value="F:hydrolase activity, acting on carbon-nitrogen (but not peptide) bonds, in cyclic amidines"/>
    <property type="evidence" value="ECO:0007669"/>
    <property type="project" value="UniProtKB-ARBA"/>
</dbReference>
<dbReference type="Gene3D" id="2.30.40.10">
    <property type="entry name" value="Urease, subunit C, domain 1"/>
    <property type="match status" value="1"/>
</dbReference>
<dbReference type="Gene3D" id="3.20.20.140">
    <property type="entry name" value="Metal-dependent hydrolases"/>
    <property type="match status" value="1"/>
</dbReference>
<dbReference type="SUPFAM" id="SSF51556">
    <property type="entry name" value="Metallo-dependent hydrolases"/>
    <property type="match status" value="1"/>
</dbReference>
<dbReference type="RefSeq" id="WP_190860090.1">
    <property type="nucleotide sequence ID" value="NZ_JACXIY010000010.1"/>
</dbReference>
<sequence length="435" mass="47058">MAAGDLHLINARLPLAGDDRWYELIAERGRWTVVRGCPGRIAEPSALSIRDRRSIGRRGSAGLPNVIDLEGRLALPGFADMHMHLDKALTLPEVGNASGTLMEAIANYDGSVAGFTKANIRDRIVRTALMGLSHGTIHMRSHLDMPRHRGREVMKRTVEAALEAREELKGRVRLQLFPMLAFDRAPEEAAALSRELIGLGMDGLGGCPHLSGEPDKDVQLLFWQASKLGVPIDLHTDETDDPSVRTVEAICRATIAFGFQGKVTAGHLCSMASMQRQEAEPLIALMAEARVGAVTLPAVNLYLQGRGDDGPVRRGVTRVKELLDAGVKVAVGSDNIQDPFHPFGRGDLLHIGAIAAYAAHMGAPADAARIVRMMTETPAALMELDEYGIRPGHPADLVVTDALTEGQLLTEESPSRWVAVEGTWVSANVKEDWLA</sequence>
<dbReference type="InterPro" id="IPR032466">
    <property type="entry name" value="Metal_Hydrolase"/>
</dbReference>
<keyword evidence="1" id="KW-0479">Metal-binding</keyword>
<protein>
    <submittedName>
        <fullName evidence="4">Amidohydrolase family protein</fullName>
    </submittedName>
</protein>
<comment type="caution">
    <text evidence="4">The sequence shown here is derived from an EMBL/GenBank/DDBJ whole genome shotgun (WGS) entry which is preliminary data.</text>
</comment>
<dbReference type="EMBL" id="JACXIY010000010">
    <property type="protein sequence ID" value="MBD2868664.1"/>
    <property type="molecule type" value="Genomic_DNA"/>
</dbReference>
<dbReference type="CDD" id="cd01293">
    <property type="entry name" value="Bact_CD"/>
    <property type="match status" value="1"/>
</dbReference>
<keyword evidence="5" id="KW-1185">Reference proteome</keyword>
<gene>
    <name evidence="4" type="ORF">IDH41_08740</name>
</gene>
<feature type="domain" description="Amidohydrolase 3" evidence="3">
    <location>
        <begin position="214"/>
        <end position="425"/>
    </location>
</feature>
<dbReference type="AlphaFoldDB" id="A0A927CIE1"/>
<evidence type="ECO:0000313" key="5">
    <source>
        <dbReference type="Proteomes" id="UP000632125"/>
    </source>
</evidence>
<proteinExistence type="predicted"/>
<keyword evidence="2" id="KW-0378">Hydrolase</keyword>
<dbReference type="SUPFAM" id="SSF51338">
    <property type="entry name" value="Composite domain of metallo-dependent hydrolases"/>
    <property type="match status" value="1"/>
</dbReference>
<dbReference type="Pfam" id="PF07969">
    <property type="entry name" value="Amidohydro_3"/>
    <property type="match status" value="2"/>
</dbReference>
<dbReference type="InterPro" id="IPR011059">
    <property type="entry name" value="Metal-dep_hydrolase_composite"/>
</dbReference>
<name>A0A927CIE1_9BACL</name>
<dbReference type="FunFam" id="3.20.20.140:FF:000019">
    <property type="entry name" value="Cytosine deaminase"/>
    <property type="match status" value="1"/>
</dbReference>
<dbReference type="InterPro" id="IPR052349">
    <property type="entry name" value="Metallo-hydrolase_Enzymes"/>
</dbReference>
<dbReference type="Proteomes" id="UP000632125">
    <property type="component" value="Unassembled WGS sequence"/>
</dbReference>
<organism evidence="4 5">
    <name type="scientific">Paenibacillus arenilitoris</name>
    <dbReference type="NCBI Taxonomy" id="2772299"/>
    <lineage>
        <taxon>Bacteria</taxon>
        <taxon>Bacillati</taxon>
        <taxon>Bacillota</taxon>
        <taxon>Bacilli</taxon>
        <taxon>Bacillales</taxon>
        <taxon>Paenibacillaceae</taxon>
        <taxon>Paenibacillus</taxon>
    </lineage>
</organism>
<feature type="domain" description="Amidohydrolase 3" evidence="3">
    <location>
        <begin position="66"/>
        <end position="191"/>
    </location>
</feature>
<dbReference type="GO" id="GO:0019239">
    <property type="term" value="F:deaminase activity"/>
    <property type="evidence" value="ECO:0007669"/>
    <property type="project" value="UniProtKB-ARBA"/>
</dbReference>
<evidence type="ECO:0000256" key="1">
    <source>
        <dbReference type="ARBA" id="ARBA00022723"/>
    </source>
</evidence>
<dbReference type="GO" id="GO:0046872">
    <property type="term" value="F:metal ion binding"/>
    <property type="evidence" value="ECO:0007669"/>
    <property type="project" value="UniProtKB-KW"/>
</dbReference>
<dbReference type="PANTHER" id="PTHR32027">
    <property type="entry name" value="CYTOSINE DEAMINASE"/>
    <property type="match status" value="1"/>
</dbReference>
<dbReference type="PANTHER" id="PTHR32027:SF9">
    <property type="entry name" value="BLL3847 PROTEIN"/>
    <property type="match status" value="1"/>
</dbReference>
<dbReference type="InterPro" id="IPR013108">
    <property type="entry name" value="Amidohydro_3"/>
</dbReference>
<accession>A0A927CIE1</accession>
<evidence type="ECO:0000256" key="2">
    <source>
        <dbReference type="ARBA" id="ARBA00022801"/>
    </source>
</evidence>